<feature type="coiled-coil region" evidence="1">
    <location>
        <begin position="95"/>
        <end position="122"/>
    </location>
</feature>
<dbReference type="Proteomes" id="UP000800235">
    <property type="component" value="Unassembled WGS sequence"/>
</dbReference>
<evidence type="ECO:0000256" key="1">
    <source>
        <dbReference type="SAM" id="Coils"/>
    </source>
</evidence>
<organism evidence="3 4">
    <name type="scientific">Tothia fuscella</name>
    <dbReference type="NCBI Taxonomy" id="1048955"/>
    <lineage>
        <taxon>Eukaryota</taxon>
        <taxon>Fungi</taxon>
        <taxon>Dikarya</taxon>
        <taxon>Ascomycota</taxon>
        <taxon>Pezizomycotina</taxon>
        <taxon>Dothideomycetes</taxon>
        <taxon>Pleosporomycetidae</taxon>
        <taxon>Venturiales</taxon>
        <taxon>Cylindrosympodiaceae</taxon>
        <taxon>Tothia</taxon>
    </lineage>
</organism>
<dbReference type="EMBL" id="MU007032">
    <property type="protein sequence ID" value="KAF2431413.1"/>
    <property type="molecule type" value="Genomic_DNA"/>
</dbReference>
<feature type="region of interest" description="Disordered" evidence="2">
    <location>
        <begin position="123"/>
        <end position="184"/>
    </location>
</feature>
<dbReference type="AlphaFoldDB" id="A0A9P4NTZ3"/>
<dbReference type="OrthoDB" id="3937141at2759"/>
<reference evidence="3" key="1">
    <citation type="journal article" date="2020" name="Stud. Mycol.">
        <title>101 Dothideomycetes genomes: a test case for predicting lifestyles and emergence of pathogens.</title>
        <authorList>
            <person name="Haridas S."/>
            <person name="Albert R."/>
            <person name="Binder M."/>
            <person name="Bloem J."/>
            <person name="Labutti K."/>
            <person name="Salamov A."/>
            <person name="Andreopoulos B."/>
            <person name="Baker S."/>
            <person name="Barry K."/>
            <person name="Bills G."/>
            <person name="Bluhm B."/>
            <person name="Cannon C."/>
            <person name="Castanera R."/>
            <person name="Culley D."/>
            <person name="Daum C."/>
            <person name="Ezra D."/>
            <person name="Gonzalez J."/>
            <person name="Henrissat B."/>
            <person name="Kuo A."/>
            <person name="Liang C."/>
            <person name="Lipzen A."/>
            <person name="Lutzoni F."/>
            <person name="Magnuson J."/>
            <person name="Mondo S."/>
            <person name="Nolan M."/>
            <person name="Ohm R."/>
            <person name="Pangilinan J."/>
            <person name="Park H.-J."/>
            <person name="Ramirez L."/>
            <person name="Alfaro M."/>
            <person name="Sun H."/>
            <person name="Tritt A."/>
            <person name="Yoshinaga Y."/>
            <person name="Zwiers L.-H."/>
            <person name="Turgeon B."/>
            <person name="Goodwin S."/>
            <person name="Spatafora J."/>
            <person name="Crous P."/>
            <person name="Grigoriev I."/>
        </authorList>
    </citation>
    <scope>NUCLEOTIDE SEQUENCE</scope>
    <source>
        <strain evidence="3">CBS 130266</strain>
    </source>
</reference>
<comment type="caution">
    <text evidence="3">The sequence shown here is derived from an EMBL/GenBank/DDBJ whole genome shotgun (WGS) entry which is preliminary data.</text>
</comment>
<keyword evidence="4" id="KW-1185">Reference proteome</keyword>
<accession>A0A9P4NTZ3</accession>
<name>A0A9P4NTZ3_9PEZI</name>
<evidence type="ECO:0000313" key="4">
    <source>
        <dbReference type="Proteomes" id="UP000800235"/>
    </source>
</evidence>
<proteinExistence type="predicted"/>
<feature type="compositionally biased region" description="Polar residues" evidence="2">
    <location>
        <begin position="131"/>
        <end position="140"/>
    </location>
</feature>
<evidence type="ECO:0000256" key="2">
    <source>
        <dbReference type="SAM" id="MobiDB-lite"/>
    </source>
</evidence>
<keyword evidence="1" id="KW-0175">Coiled coil</keyword>
<feature type="coiled-coil region" evidence="1">
    <location>
        <begin position="281"/>
        <end position="312"/>
    </location>
</feature>
<evidence type="ECO:0000313" key="3">
    <source>
        <dbReference type="EMBL" id="KAF2431413.1"/>
    </source>
</evidence>
<gene>
    <name evidence="3" type="ORF">EJ08DRAFT_696499</name>
</gene>
<protein>
    <submittedName>
        <fullName evidence="3">Uncharacterized protein</fullName>
    </submittedName>
</protein>
<feature type="compositionally biased region" description="Low complexity" evidence="2">
    <location>
        <begin position="156"/>
        <end position="166"/>
    </location>
</feature>
<sequence length="313" mass="34933">MAPIKPANQASAVTLQHKKERMNRLRSLFSIEYLRELFHPDCTPNGADRDFLECSGDTLRDLCQIGQQFRRRNITPDAARLKLKRRWTAGTTVTYAQVKEYMNELKDENERLRAMLDQAGGATPAAGSVAATDSTLQDSPAGSADNYPAPAFGGNTSLPSITLTTSSPPPQPRRPRPNLRSFNVDPTITNSFTVNLTLPAPQPSQFAKGDTTLNRYITKPAVQQIQLAPIINHFTAGETKYDGNYLANALATVRQSFQHIQDNSQDAEVVAGVGKMGKVWVDDVLDNYHRHNDELVRTEEEARREVERRKEEQ</sequence>